<dbReference type="GO" id="GO:0016491">
    <property type="term" value="F:oxidoreductase activity"/>
    <property type="evidence" value="ECO:0007669"/>
    <property type="project" value="InterPro"/>
</dbReference>
<feature type="region of interest" description="Disordered" evidence="1">
    <location>
        <begin position="1"/>
        <end position="41"/>
    </location>
</feature>
<gene>
    <name evidence="3" type="ORF">DW322_10310</name>
</gene>
<comment type="caution">
    <text evidence="3">The sequence shown here is derived from an EMBL/GenBank/DDBJ whole genome shotgun (WGS) entry which is preliminary data.</text>
</comment>
<evidence type="ECO:0000259" key="2">
    <source>
        <dbReference type="Pfam" id="PF09995"/>
    </source>
</evidence>
<sequence length="437" mass="48138">MRRDEREPRVFREGPESADFGSQPQDSAAEPSDALVDQGVPEDVVGTPSILVAVVLRERATAQVVVEDRRQQLPAVRRHEAVERSGDRREIGAQHPRVTAGHPDHGPAEHVDELRLELEERGVQDPEPRLGTPRIVLRPLKRHSHPSLSNSGSPTRVTHGTANRSRTRRACHRVLDPLGPESSTWKYFGDWRGLLQGLWAGSMQNMHPGLGAAVEQHSEFFTEGWKRLFRSLYPIGVVVYDGDRAPSTGAQIRHFHDRISGVDAQGRRCHALDPDTFYWAHATFFVGMLRTAEHFIGPLGDDEKRRLFDEHVTWYRMYGMSMRPSPRVGTTSSATGITCATPSSRTTRRPRRSRSAQPGRPAAHAVAARICVARRSDSAHPQCGLADCRALRSAGSRTARTTAQPATAGPQGPAAALQPAPCDRAGTRREMSVGPLG</sequence>
<feature type="compositionally biased region" description="Low complexity" evidence="1">
    <location>
        <begin position="397"/>
        <end position="421"/>
    </location>
</feature>
<dbReference type="Pfam" id="PF09995">
    <property type="entry name" value="MPAB_Lcp_cat"/>
    <property type="match status" value="1"/>
</dbReference>
<accession>A0A6P2CCQ5</accession>
<feature type="region of interest" description="Disordered" evidence="1">
    <location>
        <begin position="324"/>
        <end position="364"/>
    </location>
</feature>
<feature type="compositionally biased region" description="Polar residues" evidence="1">
    <location>
        <begin position="146"/>
        <end position="164"/>
    </location>
</feature>
<feature type="compositionally biased region" description="Basic and acidic residues" evidence="1">
    <location>
        <begin position="1"/>
        <end position="15"/>
    </location>
</feature>
<dbReference type="PANTHER" id="PTHR36151">
    <property type="entry name" value="BLR2777 PROTEIN"/>
    <property type="match status" value="1"/>
</dbReference>
<feature type="compositionally biased region" description="Low complexity" evidence="1">
    <location>
        <begin position="355"/>
        <end position="364"/>
    </location>
</feature>
<evidence type="ECO:0000313" key="3">
    <source>
        <dbReference type="EMBL" id="TXG90544.1"/>
    </source>
</evidence>
<protein>
    <submittedName>
        <fullName evidence="3">DUF2236 domain-containing protein</fullName>
    </submittedName>
</protein>
<name>A0A6P2CCQ5_9NOCA</name>
<dbReference type="PANTHER" id="PTHR36151:SF3">
    <property type="entry name" value="ER-BOUND OXYGENASE MPAB_MPAB'_RUBBER OXYGENASE CATALYTIC DOMAIN-CONTAINING PROTEIN"/>
    <property type="match status" value="1"/>
</dbReference>
<feature type="region of interest" description="Disordered" evidence="1">
    <location>
        <begin position="396"/>
        <end position="437"/>
    </location>
</feature>
<feature type="domain" description="ER-bound oxygenase mpaB/mpaB'/Rubber oxygenase catalytic" evidence="2">
    <location>
        <begin position="185"/>
        <end position="327"/>
    </location>
</feature>
<proteinExistence type="predicted"/>
<feature type="region of interest" description="Disordered" evidence="1">
    <location>
        <begin position="143"/>
        <end position="166"/>
    </location>
</feature>
<feature type="region of interest" description="Disordered" evidence="1">
    <location>
        <begin position="76"/>
        <end position="106"/>
    </location>
</feature>
<evidence type="ECO:0000313" key="4">
    <source>
        <dbReference type="Proteomes" id="UP000471120"/>
    </source>
</evidence>
<dbReference type="InterPro" id="IPR018713">
    <property type="entry name" value="MPAB/Lcp_cat_dom"/>
</dbReference>
<dbReference type="AlphaFoldDB" id="A0A6P2CCQ5"/>
<reference evidence="3 4" key="1">
    <citation type="submission" date="2018-07" db="EMBL/GenBank/DDBJ databases">
        <title>Genome sequence of Rhodococcus rhodnii ATCC 35071 from Rhodnius prolixus.</title>
        <authorList>
            <person name="Patel V."/>
            <person name="Vogel K.J."/>
        </authorList>
    </citation>
    <scope>NUCLEOTIDE SEQUENCE [LARGE SCALE GENOMIC DNA]</scope>
    <source>
        <strain evidence="3 4">ATCC 35071</strain>
    </source>
</reference>
<evidence type="ECO:0000256" key="1">
    <source>
        <dbReference type="SAM" id="MobiDB-lite"/>
    </source>
</evidence>
<feature type="compositionally biased region" description="Basic and acidic residues" evidence="1">
    <location>
        <begin position="76"/>
        <end position="92"/>
    </location>
</feature>
<dbReference type="Proteomes" id="UP000471120">
    <property type="component" value="Unassembled WGS sequence"/>
</dbReference>
<dbReference type="EMBL" id="QRCM01000001">
    <property type="protein sequence ID" value="TXG90544.1"/>
    <property type="molecule type" value="Genomic_DNA"/>
</dbReference>
<organism evidence="3 4">
    <name type="scientific">Rhodococcus rhodnii</name>
    <dbReference type="NCBI Taxonomy" id="38312"/>
    <lineage>
        <taxon>Bacteria</taxon>
        <taxon>Bacillati</taxon>
        <taxon>Actinomycetota</taxon>
        <taxon>Actinomycetes</taxon>
        <taxon>Mycobacteriales</taxon>
        <taxon>Nocardiaceae</taxon>
        <taxon>Rhodococcus</taxon>
    </lineage>
</organism>